<dbReference type="InterPro" id="IPR015943">
    <property type="entry name" value="WD40/YVTN_repeat-like_dom_sf"/>
</dbReference>
<evidence type="ECO:0000256" key="7">
    <source>
        <dbReference type="PROSITE-ProRule" id="PRU00169"/>
    </source>
</evidence>
<evidence type="ECO:0000313" key="12">
    <source>
        <dbReference type="Proteomes" id="UP000443153"/>
    </source>
</evidence>
<dbReference type="InterPro" id="IPR011047">
    <property type="entry name" value="Quinoprotein_ADH-like_sf"/>
</dbReference>
<dbReference type="Pfam" id="PF07495">
    <property type="entry name" value="Y_Y_Y"/>
    <property type="match status" value="1"/>
</dbReference>
<dbReference type="Pfam" id="PF07494">
    <property type="entry name" value="Reg_prop"/>
    <property type="match status" value="4"/>
</dbReference>
<keyword evidence="3 7" id="KW-0597">Phosphoprotein</keyword>
<evidence type="ECO:0000256" key="4">
    <source>
        <dbReference type="ARBA" id="ARBA00023015"/>
    </source>
</evidence>
<keyword evidence="5" id="KW-0238">DNA-binding</keyword>
<comment type="caution">
    <text evidence="11">The sequence shown here is derived from an EMBL/GenBank/DDBJ whole genome shotgun (WGS) entry which is preliminary data.</text>
</comment>
<protein>
    <recommendedName>
        <fullName evidence="2">histidine kinase</fullName>
        <ecNumber evidence="2">2.7.13.3</ecNumber>
    </recommendedName>
</protein>
<dbReference type="InterPro" id="IPR036097">
    <property type="entry name" value="HisK_dim/P_sf"/>
</dbReference>
<dbReference type="FunFam" id="1.10.287.130:FF:000045">
    <property type="entry name" value="Two-component system sensor histidine kinase/response regulator"/>
    <property type="match status" value="1"/>
</dbReference>
<evidence type="ECO:0000259" key="9">
    <source>
        <dbReference type="PROSITE" id="PS50109"/>
    </source>
</evidence>
<dbReference type="InterPro" id="IPR003661">
    <property type="entry name" value="HisK_dim/P_dom"/>
</dbReference>
<reference evidence="11 12" key="1">
    <citation type="submission" date="2019-11" db="EMBL/GenBank/DDBJ databases">
        <title>Maribacter lutea sp. nov., a marine bacterium isolated from intertidal sand.</title>
        <authorList>
            <person name="Liu A."/>
        </authorList>
    </citation>
    <scope>NUCLEOTIDE SEQUENCE [LARGE SCALE GENOMIC DNA]</scope>
    <source>
        <strain evidence="11 12">RZ05</strain>
    </source>
</reference>
<dbReference type="Pfam" id="PF02518">
    <property type="entry name" value="HATPase_c"/>
    <property type="match status" value="1"/>
</dbReference>
<dbReference type="Pfam" id="PF00072">
    <property type="entry name" value="Response_reg"/>
    <property type="match status" value="1"/>
</dbReference>
<keyword evidence="12" id="KW-1185">Reference proteome</keyword>
<feature type="modified residue" description="4-aspartylphosphate" evidence="7">
    <location>
        <position position="1187"/>
    </location>
</feature>
<dbReference type="RefSeq" id="WP_154368066.1">
    <property type="nucleotide sequence ID" value="NZ_WKJH01000024.1"/>
</dbReference>
<feature type="domain" description="Histidine kinase" evidence="9">
    <location>
        <begin position="859"/>
        <end position="1090"/>
    </location>
</feature>
<dbReference type="InterPro" id="IPR011110">
    <property type="entry name" value="Reg_prop"/>
</dbReference>
<dbReference type="InterPro" id="IPR018062">
    <property type="entry name" value="HTH_AraC-typ_CS"/>
</dbReference>
<dbReference type="SMART" id="SM00342">
    <property type="entry name" value="HTH_ARAC"/>
    <property type="match status" value="1"/>
</dbReference>
<dbReference type="FunFam" id="3.40.50.2300:FF:000138">
    <property type="entry name" value="Two-component system sensor histidine kinase/response regulator"/>
    <property type="match status" value="1"/>
</dbReference>
<dbReference type="Gene3D" id="2.130.10.10">
    <property type="entry name" value="YVTN repeat-like/Quinoprotein amine dehydrogenase"/>
    <property type="match status" value="3"/>
</dbReference>
<dbReference type="Pfam" id="PF12833">
    <property type="entry name" value="HTH_18"/>
    <property type="match status" value="1"/>
</dbReference>
<dbReference type="InterPro" id="IPR011123">
    <property type="entry name" value="Y_Y_Y"/>
</dbReference>
<evidence type="ECO:0000256" key="5">
    <source>
        <dbReference type="ARBA" id="ARBA00023125"/>
    </source>
</evidence>
<dbReference type="CDD" id="cd00082">
    <property type="entry name" value="HisKA"/>
    <property type="match status" value="1"/>
</dbReference>
<dbReference type="GO" id="GO:0003700">
    <property type="term" value="F:DNA-binding transcription factor activity"/>
    <property type="evidence" value="ECO:0007669"/>
    <property type="project" value="InterPro"/>
</dbReference>
<dbReference type="EC" id="2.7.13.3" evidence="2"/>
<dbReference type="InterPro" id="IPR003594">
    <property type="entry name" value="HATPase_dom"/>
</dbReference>
<keyword evidence="6" id="KW-0804">Transcription</keyword>
<dbReference type="InterPro" id="IPR013783">
    <property type="entry name" value="Ig-like_fold"/>
</dbReference>
<dbReference type="Gene3D" id="3.30.565.10">
    <property type="entry name" value="Histidine kinase-like ATPase, C-terminal domain"/>
    <property type="match status" value="1"/>
</dbReference>
<dbReference type="Gene3D" id="2.60.40.10">
    <property type="entry name" value="Immunoglobulins"/>
    <property type="match status" value="1"/>
</dbReference>
<dbReference type="InterPro" id="IPR005467">
    <property type="entry name" value="His_kinase_dom"/>
</dbReference>
<comment type="catalytic activity">
    <reaction evidence="1">
        <text>ATP + protein L-histidine = ADP + protein N-phospho-L-histidine.</text>
        <dbReference type="EC" id="2.7.13.3"/>
    </reaction>
</comment>
<dbReference type="GO" id="GO:0000155">
    <property type="term" value="F:phosphorelay sensor kinase activity"/>
    <property type="evidence" value="ECO:0007669"/>
    <property type="project" value="InterPro"/>
</dbReference>
<dbReference type="InterPro" id="IPR018060">
    <property type="entry name" value="HTH_AraC"/>
</dbReference>
<feature type="domain" description="Response regulatory" evidence="10">
    <location>
        <begin position="1139"/>
        <end position="1254"/>
    </location>
</feature>
<dbReference type="Proteomes" id="UP000443153">
    <property type="component" value="Unassembled WGS sequence"/>
</dbReference>
<dbReference type="SUPFAM" id="SSF55874">
    <property type="entry name" value="ATPase domain of HSP90 chaperone/DNA topoisomerase II/histidine kinase"/>
    <property type="match status" value="1"/>
</dbReference>
<dbReference type="Pfam" id="PF00512">
    <property type="entry name" value="HisKA"/>
    <property type="match status" value="1"/>
</dbReference>
<evidence type="ECO:0000256" key="3">
    <source>
        <dbReference type="ARBA" id="ARBA00022553"/>
    </source>
</evidence>
<dbReference type="InterPro" id="IPR009057">
    <property type="entry name" value="Homeodomain-like_sf"/>
</dbReference>
<sequence>MGVRFYIVVFFFLANFLCHGQFNNFKFENLDTVDGLSSSTCLTIFQDSEGFLWFGTIDGLNKYNGYEFEVYKAILNDSTSISNNRINAIAEDVKGNLWVGTNNGLNLFNKEKNSFIRIDLYKQLSLANNPRKFINGLMYDTKSDALWVATNNGVIKILLKDFEGDVDTLKFSYYINDASNINSLDNNVVNVILKDKGNVIWVGTNGAHLNRYDPIHDNFERILIKNDGTYELNHIPKNIFIDADNDFWIGNDLSNMILWNRKDNSFIHKSFTEDHVPVRDFYLDGNGVIWASTDGYGLFLLNKDLVKVEQNFVNNFSDPFSLPNNKPSEIYKGSDGIFWIGSYDKGVSKLDLSQNAFGHYYYQPDTPDGLNEKTVQSVLQDSHGQIWISAYNGGLNLLDEEKNSFEHFSHDPFKANSISSNKILYTFESEDGNIWVCTLDGGLNKFDPITHQVKRFLHRPSDPYSLGQNSVWSGVEDKNNRLWLGLRTEGLSLYDPVSRKFHNYKNITGEADGLASNFVFFLFIDSKNRLLVGTSLGLNYIDLNLYEDKIPEDIVFSEIKEKGIEDNLINDIIEDHLGNIWLGTDTGVYKLDPELNLVKSYSSKDGLPNNLVVGLIEDDNYNFWITTKSGLTLLNPKTGQLNNFNIHDGLQGPEYQSKSIEKTSDGRIIVGGINGFNIFDPDDIKFPTEVKLHPQITSFKLNNKRVVQGDSVNGRVLIKEPLDSGEKLRLKYNENYISFEFVALYYDNPEQVHYAYKMQGLDNEFVDMGNNRVVNHSNLQPGDYTLEVKASVDGNWEQAEVASVQFRILSPPWKTWWAYALYLAFGLFVIWGIMRYYALKVQETQQHELDQMKLQFFINVSHEFRTPLTLILNPVDKILSNLDTNPEIVKKSAISIQRSARRLLHLVNQLLDYRKMDVGMAPLQLEKGDIVQFSEDIYSLFVGLATKKDIDYRFIAPSDKIPMLFDFDKVEKIITNLISNALKFTNSGGEISVSIEKLMEGGDTSPRSLMKKNKLGDFVEIVVKDSGVGLNKEQLKNIFSRFYHIDVTKSGTGIGLNFTKALVELHGGEIFVESQPDLGSKFIVRLPMNSDAAPVEVENIKNEFLINSMKSVEYDMYIADDEVIAQSVEQEVSEVDKPTILLVEDNKELRLHLKNDLEDKYKVLQAKNGEEGLAMVKKHFPDLVISDVMMPVMDGFEMCKMIKTDFETCHIPIIMLTARSLEVDRIEGYDNGADGYLSKPFVTRVLRSRIKNLIEAKKRLRKRFSEIGGIFPSSEVTSNNIDEAFLDKATKVVMDNIDNADFRQEDIIKEIGVGRSQFYRKINSLTGKNPSHFIRTIRLRYASELLLKNSYSIKEVTHMSGFNSTAYFSKTFRELFGVTPTEFIEEKKGTIKAD</sequence>
<feature type="domain" description="HTH araC/xylS-type" evidence="8">
    <location>
        <begin position="1287"/>
        <end position="1386"/>
    </location>
</feature>
<dbReference type="PROSITE" id="PS01124">
    <property type="entry name" value="HTH_ARAC_FAMILY_2"/>
    <property type="match status" value="1"/>
</dbReference>
<dbReference type="PANTHER" id="PTHR43547:SF2">
    <property type="entry name" value="HYBRID SIGNAL TRANSDUCTION HISTIDINE KINASE C"/>
    <property type="match status" value="1"/>
</dbReference>
<proteinExistence type="predicted"/>
<dbReference type="InterPro" id="IPR004358">
    <property type="entry name" value="Sig_transdc_His_kin-like_C"/>
</dbReference>
<organism evidence="11 12">
    <name type="scientific">Maribacter luteus</name>
    <dbReference type="NCBI Taxonomy" id="2594478"/>
    <lineage>
        <taxon>Bacteria</taxon>
        <taxon>Pseudomonadati</taxon>
        <taxon>Bacteroidota</taxon>
        <taxon>Flavobacteriia</taxon>
        <taxon>Flavobacteriales</taxon>
        <taxon>Flavobacteriaceae</taxon>
        <taxon>Maribacter</taxon>
    </lineage>
</organism>
<dbReference type="PRINTS" id="PR00344">
    <property type="entry name" value="BCTRLSENSOR"/>
</dbReference>
<dbReference type="PROSITE" id="PS50110">
    <property type="entry name" value="RESPONSE_REGULATORY"/>
    <property type="match status" value="1"/>
</dbReference>
<dbReference type="SMART" id="SM00388">
    <property type="entry name" value="HisKA"/>
    <property type="match status" value="1"/>
</dbReference>
<dbReference type="EMBL" id="WKJH01000024">
    <property type="protein sequence ID" value="MRX65327.1"/>
    <property type="molecule type" value="Genomic_DNA"/>
</dbReference>
<dbReference type="InterPro" id="IPR001789">
    <property type="entry name" value="Sig_transdc_resp-reg_receiver"/>
</dbReference>
<evidence type="ECO:0000256" key="6">
    <source>
        <dbReference type="ARBA" id="ARBA00023163"/>
    </source>
</evidence>
<dbReference type="PANTHER" id="PTHR43547">
    <property type="entry name" value="TWO-COMPONENT HISTIDINE KINASE"/>
    <property type="match status" value="1"/>
</dbReference>
<name>A0A6I2MR76_9FLAO</name>
<evidence type="ECO:0000256" key="1">
    <source>
        <dbReference type="ARBA" id="ARBA00000085"/>
    </source>
</evidence>
<gene>
    <name evidence="11" type="ORF">GJ691_14300</name>
</gene>
<dbReference type="SUPFAM" id="SSF50998">
    <property type="entry name" value="Quinoprotein alcohol dehydrogenase-like"/>
    <property type="match status" value="1"/>
</dbReference>
<evidence type="ECO:0000256" key="2">
    <source>
        <dbReference type="ARBA" id="ARBA00012438"/>
    </source>
</evidence>
<evidence type="ECO:0000259" key="10">
    <source>
        <dbReference type="PROSITE" id="PS50110"/>
    </source>
</evidence>
<dbReference type="InterPro" id="IPR036890">
    <property type="entry name" value="HATPase_C_sf"/>
</dbReference>
<evidence type="ECO:0000259" key="8">
    <source>
        <dbReference type="PROSITE" id="PS01124"/>
    </source>
</evidence>
<dbReference type="PROSITE" id="PS50109">
    <property type="entry name" value="HIS_KIN"/>
    <property type="match status" value="1"/>
</dbReference>
<dbReference type="Gene3D" id="1.10.287.130">
    <property type="match status" value="1"/>
</dbReference>
<evidence type="ECO:0000313" key="11">
    <source>
        <dbReference type="EMBL" id="MRX65327.1"/>
    </source>
</evidence>
<dbReference type="Gene3D" id="3.40.50.2300">
    <property type="match status" value="1"/>
</dbReference>
<accession>A0A6I2MR76</accession>
<dbReference type="SMART" id="SM00448">
    <property type="entry name" value="REC"/>
    <property type="match status" value="1"/>
</dbReference>
<dbReference type="InterPro" id="IPR011006">
    <property type="entry name" value="CheY-like_superfamily"/>
</dbReference>
<dbReference type="GO" id="GO:0043565">
    <property type="term" value="F:sequence-specific DNA binding"/>
    <property type="evidence" value="ECO:0007669"/>
    <property type="project" value="InterPro"/>
</dbReference>
<dbReference type="SUPFAM" id="SSF101898">
    <property type="entry name" value="NHL repeat"/>
    <property type="match status" value="1"/>
</dbReference>
<dbReference type="Gene3D" id="1.10.10.60">
    <property type="entry name" value="Homeodomain-like"/>
    <property type="match status" value="1"/>
</dbReference>
<keyword evidence="4" id="KW-0805">Transcription regulation</keyword>
<dbReference type="SUPFAM" id="SSF46689">
    <property type="entry name" value="Homeodomain-like"/>
    <property type="match status" value="1"/>
</dbReference>
<dbReference type="SUPFAM" id="SSF47384">
    <property type="entry name" value="Homodimeric domain of signal transducing histidine kinase"/>
    <property type="match status" value="1"/>
</dbReference>
<dbReference type="SUPFAM" id="SSF52172">
    <property type="entry name" value="CheY-like"/>
    <property type="match status" value="1"/>
</dbReference>
<dbReference type="OrthoDB" id="358279at2"/>
<dbReference type="SMART" id="SM00387">
    <property type="entry name" value="HATPase_c"/>
    <property type="match status" value="1"/>
</dbReference>
<dbReference type="PROSITE" id="PS00041">
    <property type="entry name" value="HTH_ARAC_FAMILY_1"/>
    <property type="match status" value="1"/>
</dbReference>